<protein>
    <recommendedName>
        <fullName evidence="9">Branched-chain amino acid transport system carrier protein</fullName>
    </recommendedName>
</protein>
<dbReference type="KEGG" id="csb:CLSA_c33700"/>
<proteinExistence type="inferred from homology"/>
<dbReference type="Pfam" id="PF05525">
    <property type="entry name" value="Branch_AA_trans"/>
    <property type="match status" value="1"/>
</dbReference>
<keyword evidence="11" id="KW-1185">Reference proteome</keyword>
<feature type="transmembrane region" description="Helical" evidence="9">
    <location>
        <begin position="365"/>
        <end position="385"/>
    </location>
</feature>
<keyword evidence="6 9" id="KW-0029">Amino-acid transport</keyword>
<feature type="transmembrane region" description="Helical" evidence="9">
    <location>
        <begin position="26"/>
        <end position="44"/>
    </location>
</feature>
<dbReference type="GO" id="GO:0005886">
    <property type="term" value="C:plasma membrane"/>
    <property type="evidence" value="ECO:0007669"/>
    <property type="project" value="UniProtKB-SubCell"/>
</dbReference>
<evidence type="ECO:0000256" key="4">
    <source>
        <dbReference type="ARBA" id="ARBA00022475"/>
    </source>
</evidence>
<evidence type="ECO:0000256" key="6">
    <source>
        <dbReference type="ARBA" id="ARBA00022970"/>
    </source>
</evidence>
<feature type="transmembrane region" description="Helical" evidence="9">
    <location>
        <begin position="392"/>
        <end position="413"/>
    </location>
</feature>
<dbReference type="PANTHER" id="PTHR30588:SF0">
    <property type="entry name" value="BRANCHED-CHAIN AMINO ACID PERMEASE BRNQ"/>
    <property type="match status" value="1"/>
</dbReference>
<evidence type="ECO:0000313" key="10">
    <source>
        <dbReference type="EMBL" id="AGX44333.1"/>
    </source>
</evidence>
<dbReference type="InterPro" id="IPR004685">
    <property type="entry name" value="Brnchd-chn_aa_trnsp_Livcs"/>
</dbReference>
<dbReference type="PATRIC" id="fig|1345695.3.peg.3352"/>
<comment type="function">
    <text evidence="9">Component of the transport system for branched-chain amino acids.</text>
</comment>
<dbReference type="HOGENOM" id="CLU_036807_0_1_9"/>
<feature type="transmembrane region" description="Helical" evidence="9">
    <location>
        <begin position="301"/>
        <end position="319"/>
    </location>
</feature>
<keyword evidence="7 9" id="KW-1133">Transmembrane helix</keyword>
<evidence type="ECO:0000256" key="7">
    <source>
        <dbReference type="ARBA" id="ARBA00022989"/>
    </source>
</evidence>
<feature type="transmembrane region" description="Helical" evidence="9">
    <location>
        <begin position="339"/>
        <end position="359"/>
    </location>
</feature>
<evidence type="ECO:0000313" key="11">
    <source>
        <dbReference type="Proteomes" id="UP000017118"/>
    </source>
</evidence>
<organism evidence="10 11">
    <name type="scientific">Clostridium saccharobutylicum DSM 13864</name>
    <dbReference type="NCBI Taxonomy" id="1345695"/>
    <lineage>
        <taxon>Bacteria</taxon>
        <taxon>Bacillati</taxon>
        <taxon>Bacillota</taxon>
        <taxon>Clostridia</taxon>
        <taxon>Eubacteriales</taxon>
        <taxon>Clostridiaceae</taxon>
        <taxon>Clostridium</taxon>
    </lineage>
</organism>
<evidence type="ECO:0000256" key="8">
    <source>
        <dbReference type="ARBA" id="ARBA00023136"/>
    </source>
</evidence>
<comment type="subcellular location">
    <subcellularLocation>
        <location evidence="1 9">Cell membrane</location>
        <topology evidence="1 9">Multi-pass membrane protein</topology>
    </subcellularLocation>
</comment>
<dbReference type="eggNOG" id="COG1114">
    <property type="taxonomic scope" value="Bacteria"/>
</dbReference>
<evidence type="ECO:0000256" key="5">
    <source>
        <dbReference type="ARBA" id="ARBA00022692"/>
    </source>
</evidence>
<feature type="transmembrane region" description="Helical" evidence="9">
    <location>
        <begin position="253"/>
        <end position="271"/>
    </location>
</feature>
<dbReference type="Proteomes" id="UP000017118">
    <property type="component" value="Chromosome"/>
</dbReference>
<gene>
    <name evidence="10" type="primary">brnQ</name>
    <name evidence="10" type="ORF">CLSA_c33700</name>
</gene>
<dbReference type="GO" id="GO:0005304">
    <property type="term" value="F:L-valine transmembrane transporter activity"/>
    <property type="evidence" value="ECO:0007669"/>
    <property type="project" value="TreeGrafter"/>
</dbReference>
<dbReference type="AlphaFoldDB" id="U5MUW2"/>
<name>U5MUW2_CLOSA</name>
<feature type="transmembrane region" description="Helical" evidence="9">
    <location>
        <begin position="214"/>
        <end position="233"/>
    </location>
</feature>
<reference evidence="10 11" key="1">
    <citation type="journal article" date="2013" name="Genome Announc.">
        <title>Complete Genome Sequence of the Solvent Producer Clostridium saccharobutylicum NCP262 (DSM 13864).</title>
        <authorList>
            <person name="Poehlein A."/>
            <person name="Hartwich K."/>
            <person name="Krabben P."/>
            <person name="Ehrenreich A."/>
            <person name="Liebl W."/>
            <person name="Durre P."/>
            <person name="Gottschalk G."/>
            <person name="Daniel R."/>
        </authorList>
    </citation>
    <scope>NUCLEOTIDE SEQUENCE [LARGE SCALE GENOMIC DNA]</scope>
    <source>
        <strain evidence="10">DSM 13864</strain>
    </source>
</reference>
<feature type="transmembrane region" description="Helical" evidence="9">
    <location>
        <begin position="440"/>
        <end position="459"/>
    </location>
</feature>
<keyword evidence="4" id="KW-1003">Cell membrane</keyword>
<feature type="transmembrane region" description="Helical" evidence="9">
    <location>
        <begin position="56"/>
        <end position="77"/>
    </location>
</feature>
<comment type="similarity">
    <text evidence="2 9">Belongs to the branched chain amino acid transporter family.</text>
</comment>
<sequence>MKIFGNIKTEEGDYSMKEKLSFNQNLLIGSLLFGLFFGAGNLIFPVQMGQQAGNHTFAATIGFLITGVGLPMVGIVASALSKSESLFDMARPISSRYASIFTCLLYLTIGPLFAIPRTATVAFEVGIHPFIADENLKLGLIIFSLIFFLFTLYFSLKPGQILDWVGKYLTPIFLVLLSILLIATFINPMGQVSEYAAQGNYAAQPLFTGLLDGYNTMDALASVAFAVIIISNIQKLGIKDSRLIAVETCKSGLVSVVAMAVIYSALAYMGATSLGSVSRADNGGSILSMVSNYYFGVPGKLLLAAIIGIACVKTAIGLITSCSEMFSEMFPKSLSYKKYAIVFTVFSFVIANFGLSNIIQLSIPVLMFLYPLVITLIVLSLLTPIINKQSDIYKWTTGLTIIAAFFDLCKALPEFMQENSAVKQVVNFAHLYLPGFDYGFGWILPAVCGFIIGLIIWIFRGKK</sequence>
<dbReference type="GO" id="GO:0015190">
    <property type="term" value="F:L-leucine transmembrane transporter activity"/>
    <property type="evidence" value="ECO:0007669"/>
    <property type="project" value="TreeGrafter"/>
</dbReference>
<keyword evidence="8 9" id="KW-0472">Membrane</keyword>
<dbReference type="NCBIfam" id="TIGR00796">
    <property type="entry name" value="livcs"/>
    <property type="match status" value="1"/>
</dbReference>
<evidence type="ECO:0000256" key="1">
    <source>
        <dbReference type="ARBA" id="ARBA00004651"/>
    </source>
</evidence>
<feature type="transmembrane region" description="Helical" evidence="9">
    <location>
        <begin position="97"/>
        <end position="116"/>
    </location>
</feature>
<feature type="transmembrane region" description="Helical" evidence="9">
    <location>
        <begin position="136"/>
        <end position="156"/>
    </location>
</feature>
<feature type="transmembrane region" description="Helical" evidence="9">
    <location>
        <begin position="168"/>
        <end position="186"/>
    </location>
</feature>
<evidence type="ECO:0000256" key="3">
    <source>
        <dbReference type="ARBA" id="ARBA00022448"/>
    </source>
</evidence>
<dbReference type="GO" id="GO:0015820">
    <property type="term" value="P:L-leucine transport"/>
    <property type="evidence" value="ECO:0007669"/>
    <property type="project" value="TreeGrafter"/>
</dbReference>
<dbReference type="EMBL" id="CP006721">
    <property type="protein sequence ID" value="AGX44333.1"/>
    <property type="molecule type" value="Genomic_DNA"/>
</dbReference>
<evidence type="ECO:0000256" key="9">
    <source>
        <dbReference type="RuleBase" id="RU362122"/>
    </source>
</evidence>
<keyword evidence="5 9" id="KW-0812">Transmembrane</keyword>
<dbReference type="GO" id="GO:0015818">
    <property type="term" value="P:isoleucine transport"/>
    <property type="evidence" value="ECO:0007669"/>
    <property type="project" value="TreeGrafter"/>
</dbReference>
<dbReference type="GO" id="GO:0015188">
    <property type="term" value="F:L-isoleucine transmembrane transporter activity"/>
    <property type="evidence" value="ECO:0007669"/>
    <property type="project" value="TreeGrafter"/>
</dbReference>
<keyword evidence="3 9" id="KW-0813">Transport</keyword>
<dbReference type="PANTHER" id="PTHR30588">
    <property type="entry name" value="BRANCHED-CHAIN AMINO ACID TRANSPORT SYSTEM 2 CARRIER PROTEIN"/>
    <property type="match status" value="1"/>
</dbReference>
<accession>U5MUW2</accession>
<evidence type="ECO:0000256" key="2">
    <source>
        <dbReference type="ARBA" id="ARBA00008540"/>
    </source>
</evidence>